<dbReference type="InterPro" id="IPR043128">
    <property type="entry name" value="Rev_trsase/Diguanyl_cyclase"/>
</dbReference>
<dbReference type="CDD" id="cd04598">
    <property type="entry name" value="CBS_pair_GGDEF_EAL"/>
    <property type="match status" value="1"/>
</dbReference>
<feature type="domain" description="GGDEF" evidence="2">
    <location>
        <begin position="440"/>
        <end position="592"/>
    </location>
</feature>
<dbReference type="CDD" id="cd01949">
    <property type="entry name" value="GGDEF"/>
    <property type="match status" value="1"/>
</dbReference>
<dbReference type="SMART" id="SM00052">
    <property type="entry name" value="EAL"/>
    <property type="match status" value="1"/>
</dbReference>
<dbReference type="NCBIfam" id="TIGR00254">
    <property type="entry name" value="GGDEF"/>
    <property type="match status" value="1"/>
</dbReference>
<dbReference type="InterPro" id="IPR046342">
    <property type="entry name" value="CBS_dom_sf"/>
</dbReference>
<dbReference type="InterPro" id="IPR000160">
    <property type="entry name" value="GGDEF_dom"/>
</dbReference>
<dbReference type="InterPro" id="IPR001633">
    <property type="entry name" value="EAL_dom"/>
</dbReference>
<protein>
    <submittedName>
        <fullName evidence="3">Signaling protein</fullName>
    </submittedName>
</protein>
<name>A0A157M7G6_9BORD</name>
<dbReference type="PANTHER" id="PTHR33121">
    <property type="entry name" value="CYCLIC DI-GMP PHOSPHODIESTERASE PDEF"/>
    <property type="match status" value="1"/>
</dbReference>
<evidence type="ECO:0000313" key="3">
    <source>
        <dbReference type="EMBL" id="SAI04928.1"/>
    </source>
</evidence>
<evidence type="ECO:0000259" key="1">
    <source>
        <dbReference type="PROSITE" id="PS50883"/>
    </source>
</evidence>
<dbReference type="PROSITE" id="PS50887">
    <property type="entry name" value="GGDEF"/>
    <property type="match status" value="1"/>
</dbReference>
<reference evidence="3 4" key="1">
    <citation type="submission" date="2016-03" db="EMBL/GenBank/DDBJ databases">
        <authorList>
            <consortium name="Pathogen Informatics"/>
        </authorList>
    </citation>
    <scope>NUCLEOTIDE SEQUENCE [LARGE SCALE GENOMIC DNA]</scope>
    <source>
        <strain evidence="3 4">NCTC13364</strain>
    </source>
</reference>
<evidence type="ECO:0000259" key="2">
    <source>
        <dbReference type="PROSITE" id="PS50887"/>
    </source>
</evidence>
<dbReference type="CDD" id="cd01948">
    <property type="entry name" value="EAL"/>
    <property type="match status" value="1"/>
</dbReference>
<dbReference type="Gene3D" id="3.20.20.450">
    <property type="entry name" value="EAL domain"/>
    <property type="match status" value="1"/>
</dbReference>
<dbReference type="Pfam" id="PF00990">
    <property type="entry name" value="GGDEF"/>
    <property type="match status" value="1"/>
</dbReference>
<proteinExistence type="predicted"/>
<dbReference type="Proteomes" id="UP000077037">
    <property type="component" value="Unassembled WGS sequence"/>
</dbReference>
<sequence>MQPPPADPGRAEDLSKILRQGLLTPHYQPVADLFHGRIHGYESLIRGPAGHPLQMPDSLFGAARAAGRYRELEMACLRAGLAGYAEGGLRGKLFLNMSAGGLIQYWHESGRRMPGFLLGDSGVSANSIIIELSDYDPAQDDMHTLIQALDCLREGGMRIALDDYGVGHASLRLWAELRPDLVKIDRYFFNGISNDAPRQQLVRCMLSVAQSLGTPVLAEGIETTEDMAVVRDLGIRYAQGWLLGRPTTRAVTELPESVQGILNLRRPAPDLSGATYDTVASLRVEAPAVRRDGHTNDDVHRLFLERADLHAVAVLDGEGYPIGLINRRDFSEQYAMRYTRELFGRDLCSSFMNPEPLLVDLDTSVDRLAPVLISEDQRYLRDGFILTRHGRYAGLGTGEALVRAVTEIRLEAARYANPLTALPGNIPISRHIGTLLSGTEDFVVGYCDLDNFKPFNDVYGYWRGDDMIQLVAEIIKRHCDPQRDFVGHVGGDDFVVLLRSRDWRERIERLITEFNERARGLYDDAGRRNGGIETEDRYGVPRFFPFVTLGVGSLMVRPVLCGGVRPQDIASAAAQVKHRVKHGRTGMIVEDYPPVLMPETVLESDRNA</sequence>
<evidence type="ECO:0000313" key="4">
    <source>
        <dbReference type="Proteomes" id="UP000077037"/>
    </source>
</evidence>
<dbReference type="PANTHER" id="PTHR33121:SF76">
    <property type="entry name" value="SIGNALING PROTEIN"/>
    <property type="match status" value="1"/>
</dbReference>
<gene>
    <name evidence="3" type="primary">ycgG_1</name>
    <name evidence="3" type="ORF">SAMEA1982600_01064</name>
</gene>
<feature type="domain" description="EAL" evidence="1">
    <location>
        <begin position="7"/>
        <end position="260"/>
    </location>
</feature>
<dbReference type="SUPFAM" id="SSF141868">
    <property type="entry name" value="EAL domain-like"/>
    <property type="match status" value="1"/>
</dbReference>
<dbReference type="Pfam" id="PF00563">
    <property type="entry name" value="EAL"/>
    <property type="match status" value="1"/>
</dbReference>
<dbReference type="SUPFAM" id="SSF55073">
    <property type="entry name" value="Nucleotide cyclase"/>
    <property type="match status" value="1"/>
</dbReference>
<dbReference type="EMBL" id="FKBS01000012">
    <property type="protein sequence ID" value="SAI04928.1"/>
    <property type="molecule type" value="Genomic_DNA"/>
</dbReference>
<dbReference type="SUPFAM" id="SSF54631">
    <property type="entry name" value="CBS-domain pair"/>
    <property type="match status" value="1"/>
</dbReference>
<organism evidence="3 4">
    <name type="scientific">Bordetella ansorpii</name>
    <dbReference type="NCBI Taxonomy" id="288768"/>
    <lineage>
        <taxon>Bacteria</taxon>
        <taxon>Pseudomonadati</taxon>
        <taxon>Pseudomonadota</taxon>
        <taxon>Betaproteobacteria</taxon>
        <taxon>Burkholderiales</taxon>
        <taxon>Alcaligenaceae</taxon>
        <taxon>Bordetella</taxon>
    </lineage>
</organism>
<dbReference type="GO" id="GO:0071111">
    <property type="term" value="F:cyclic-guanylate-specific phosphodiesterase activity"/>
    <property type="evidence" value="ECO:0007669"/>
    <property type="project" value="InterPro"/>
</dbReference>
<accession>A0A157M7G6</accession>
<dbReference type="InterPro" id="IPR050706">
    <property type="entry name" value="Cyclic-di-GMP_PDE-like"/>
</dbReference>
<dbReference type="InterPro" id="IPR035919">
    <property type="entry name" value="EAL_sf"/>
</dbReference>
<dbReference type="PROSITE" id="PS50883">
    <property type="entry name" value="EAL"/>
    <property type="match status" value="1"/>
</dbReference>
<dbReference type="InterPro" id="IPR029787">
    <property type="entry name" value="Nucleotide_cyclase"/>
</dbReference>
<dbReference type="Gene3D" id="3.30.70.270">
    <property type="match status" value="1"/>
</dbReference>
<dbReference type="SMART" id="SM00267">
    <property type="entry name" value="GGDEF"/>
    <property type="match status" value="1"/>
</dbReference>
<dbReference type="AlphaFoldDB" id="A0A157M7G6"/>
<dbReference type="OrthoDB" id="9813903at2"/>